<accession>A0A0F9HWP6</accession>
<organism evidence="1">
    <name type="scientific">marine sediment metagenome</name>
    <dbReference type="NCBI Taxonomy" id="412755"/>
    <lineage>
        <taxon>unclassified sequences</taxon>
        <taxon>metagenomes</taxon>
        <taxon>ecological metagenomes</taxon>
    </lineage>
</organism>
<sequence length="33" mass="3528">VHGKAKVVEQAQAAICHGSLLQLLYLLTIPIAE</sequence>
<feature type="non-terminal residue" evidence="1">
    <location>
        <position position="1"/>
    </location>
</feature>
<protein>
    <submittedName>
        <fullName evidence="1">Uncharacterized protein</fullName>
    </submittedName>
</protein>
<gene>
    <name evidence="1" type="ORF">LCGC14_1947720</name>
</gene>
<name>A0A0F9HWP6_9ZZZZ</name>
<proteinExistence type="predicted"/>
<dbReference type="EMBL" id="LAZR01021200">
    <property type="protein sequence ID" value="KKL86140.1"/>
    <property type="molecule type" value="Genomic_DNA"/>
</dbReference>
<dbReference type="AlphaFoldDB" id="A0A0F9HWP6"/>
<comment type="caution">
    <text evidence="1">The sequence shown here is derived from an EMBL/GenBank/DDBJ whole genome shotgun (WGS) entry which is preliminary data.</text>
</comment>
<evidence type="ECO:0000313" key="1">
    <source>
        <dbReference type="EMBL" id="KKL86140.1"/>
    </source>
</evidence>
<reference evidence="1" key="1">
    <citation type="journal article" date="2015" name="Nature">
        <title>Complex archaea that bridge the gap between prokaryotes and eukaryotes.</title>
        <authorList>
            <person name="Spang A."/>
            <person name="Saw J.H."/>
            <person name="Jorgensen S.L."/>
            <person name="Zaremba-Niedzwiedzka K."/>
            <person name="Martijn J."/>
            <person name="Lind A.E."/>
            <person name="van Eijk R."/>
            <person name="Schleper C."/>
            <person name="Guy L."/>
            <person name="Ettema T.J."/>
        </authorList>
    </citation>
    <scope>NUCLEOTIDE SEQUENCE</scope>
</reference>